<evidence type="ECO:0000313" key="3">
    <source>
        <dbReference type="Proteomes" id="UP000326912"/>
    </source>
</evidence>
<comment type="caution">
    <text evidence="2">The sequence shown here is derived from an EMBL/GenBank/DDBJ whole genome shotgun (WGS) entry which is preliminary data.</text>
</comment>
<proteinExistence type="predicted"/>
<feature type="region of interest" description="Disordered" evidence="1">
    <location>
        <begin position="1"/>
        <end position="49"/>
    </location>
</feature>
<evidence type="ECO:0000313" key="2">
    <source>
        <dbReference type="EMBL" id="GER90674.1"/>
    </source>
</evidence>
<accession>A0A5J4KMS4</accession>
<feature type="compositionally biased region" description="Basic and acidic residues" evidence="1">
    <location>
        <begin position="1"/>
        <end position="31"/>
    </location>
</feature>
<evidence type="ECO:0000256" key="1">
    <source>
        <dbReference type="SAM" id="MobiDB-lite"/>
    </source>
</evidence>
<organism evidence="2 3">
    <name type="scientific">Dictyobacter vulcani</name>
    <dbReference type="NCBI Taxonomy" id="2607529"/>
    <lineage>
        <taxon>Bacteria</taxon>
        <taxon>Bacillati</taxon>
        <taxon>Chloroflexota</taxon>
        <taxon>Ktedonobacteria</taxon>
        <taxon>Ktedonobacterales</taxon>
        <taxon>Dictyobacteraceae</taxon>
        <taxon>Dictyobacter</taxon>
    </lineage>
</organism>
<dbReference type="AlphaFoldDB" id="A0A5J4KMS4"/>
<dbReference type="Proteomes" id="UP000326912">
    <property type="component" value="Unassembled WGS sequence"/>
</dbReference>
<protein>
    <submittedName>
        <fullName evidence="2">Uncharacterized protein</fullName>
    </submittedName>
</protein>
<reference evidence="2 3" key="1">
    <citation type="submission" date="2019-10" db="EMBL/GenBank/DDBJ databases">
        <title>Dictyobacter vulcani sp. nov., within the class Ktedonobacteria, isolated from soil of volcanic Mt. Zao.</title>
        <authorList>
            <person name="Zheng Y."/>
            <person name="Wang C.M."/>
            <person name="Sakai Y."/>
            <person name="Abe K."/>
            <person name="Yokota A."/>
            <person name="Yabe S."/>
        </authorList>
    </citation>
    <scope>NUCLEOTIDE SEQUENCE [LARGE SCALE GENOMIC DNA]</scope>
    <source>
        <strain evidence="2 3">W12</strain>
    </source>
</reference>
<sequence length="49" mass="5306">MTIKNMVEKSSESSVERAPHAEAGMRRDHGARGSKRIACGAYTETDPVS</sequence>
<name>A0A5J4KMS4_9CHLR</name>
<keyword evidence="3" id="KW-1185">Reference proteome</keyword>
<dbReference type="EMBL" id="BKZW01000002">
    <property type="protein sequence ID" value="GER90674.1"/>
    <property type="molecule type" value="Genomic_DNA"/>
</dbReference>
<gene>
    <name evidence="2" type="ORF">KDW_48360</name>
</gene>